<comment type="caution">
    <text evidence="2">The sequence shown here is derived from an EMBL/GenBank/DDBJ whole genome shotgun (WGS) entry which is preliminary data.</text>
</comment>
<name>A0AA88D6W0_FICCA</name>
<organism evidence="2 3">
    <name type="scientific">Ficus carica</name>
    <name type="common">Common fig</name>
    <dbReference type="NCBI Taxonomy" id="3494"/>
    <lineage>
        <taxon>Eukaryota</taxon>
        <taxon>Viridiplantae</taxon>
        <taxon>Streptophyta</taxon>
        <taxon>Embryophyta</taxon>
        <taxon>Tracheophyta</taxon>
        <taxon>Spermatophyta</taxon>
        <taxon>Magnoliopsida</taxon>
        <taxon>eudicotyledons</taxon>
        <taxon>Gunneridae</taxon>
        <taxon>Pentapetalae</taxon>
        <taxon>rosids</taxon>
        <taxon>fabids</taxon>
        <taxon>Rosales</taxon>
        <taxon>Moraceae</taxon>
        <taxon>Ficeae</taxon>
        <taxon>Ficus</taxon>
    </lineage>
</organism>
<dbReference type="AlphaFoldDB" id="A0AA88D6W0"/>
<evidence type="ECO:0000313" key="3">
    <source>
        <dbReference type="Proteomes" id="UP001187192"/>
    </source>
</evidence>
<dbReference type="EMBL" id="BTGU01000019">
    <property type="protein sequence ID" value="GMN45131.1"/>
    <property type="molecule type" value="Genomic_DNA"/>
</dbReference>
<proteinExistence type="predicted"/>
<protein>
    <submittedName>
        <fullName evidence="2">Uncharacterized protein</fullName>
    </submittedName>
</protein>
<feature type="region of interest" description="Disordered" evidence="1">
    <location>
        <begin position="1"/>
        <end position="20"/>
    </location>
</feature>
<accession>A0AA88D6W0</accession>
<keyword evidence="3" id="KW-1185">Reference proteome</keyword>
<sequence length="167" mass="18677">MRSHQRIIPSPSSSSDAEANQGIPHNLRVLLAPAAPTGLQANLPMVWEDLLYERFRCMKVLEYEGLTDPIEADNWLIDIQGFVTEFKMMYYNTEILAAQQDGFNSMRQRSMTILLEASELQARIFAYTKGDVEAGTSHYGGGIQLLRSVTEFMIKAGISNKGMKDVG</sequence>
<evidence type="ECO:0000313" key="2">
    <source>
        <dbReference type="EMBL" id="GMN45131.1"/>
    </source>
</evidence>
<dbReference type="Proteomes" id="UP001187192">
    <property type="component" value="Unassembled WGS sequence"/>
</dbReference>
<evidence type="ECO:0000256" key="1">
    <source>
        <dbReference type="SAM" id="MobiDB-lite"/>
    </source>
</evidence>
<gene>
    <name evidence="2" type="ORF">TIFTF001_014329</name>
</gene>
<reference evidence="2" key="1">
    <citation type="submission" date="2023-07" db="EMBL/GenBank/DDBJ databases">
        <title>draft genome sequence of fig (Ficus carica).</title>
        <authorList>
            <person name="Takahashi T."/>
            <person name="Nishimura K."/>
        </authorList>
    </citation>
    <scope>NUCLEOTIDE SEQUENCE</scope>
</reference>